<sequence>MPLLPMPGPPIAVSHLKRPPIAVSHLKHPPIAGFISSKTPRVAAAEMYTNTDAQFTPAYNRPIMNAYVTPLNDINLPHVTPAHVTSAYVTPAHLSHAHSTTSSGSRPTNASDLTHRHRTPLRSVPGRSYPNVGSGSSISMGGGTSGGSGYGERLVRVVPESALSSAQWASRSDSFSKKSGGHHTLSSLHTSASTPSFLHPKSHNQLSSAQSSSSSASGKGLGASSASFISNCITPVNHQGGRGLTAARTPSLLPAFGSKHTPSPTLDTFSSDSRHMPPVTSATTNNCANLPSHDLTSDDLELGGQSVDEATSLVIMSLSWSQGKLGAAFYNITTSQVYVVEDKVEAAPDFWVLRTLFREQLPRMVVVGGRQDHRLFAVLRELCGIPATPLVNTDTPQNGREGDDGKGRGNREARSPSMSLSSSSSCTIRILPMADFKYELCVRRVLSLALPGEPEEMTEEERELYMRGKVNTDLISMTRALGAMLRFLDKHGIELVGAMETTSVLGLHIYIMEEIAQLDEATASALRLFSEDQHPAAFKSGKSSASKEGLSVYALLSRTACPMASHTLRRLLLRPVVDMEVLRARYAAVGWGVNPANLETLRQLHSCLRHITNVTHTVGRLQRGQLSVRDWKVLYKSLFNAILVGEICQGQDQSIPIFKQTGEGVTEGLYRATFLIQRIMDMDQSEREARFVVKPGVDSELDDKKRRFSGLGEVMRRVAVLELSHLPEEVETCCIIYLPHVGYLLAFPPPPVPPSQTSPETQDEPAHYQLPGLEFMFETADMAFYKSQTCCELDQELGDIQVEIANHETRIMMRLVDVLLQQTQPFLTLITHILMLDCLLSFSVVARECGWVQPELTRSPVLEVRDGRHPLHELCTPTFVSNPIVSGGSHPSITLITGPNASGKTVYLKQVGVLVVLAQIGSWVPASYARLRPVDAIIAVTQTTPSVTSHVSTFMLDLTRMCTAVSGATRHSLVIIDEFGASTYENDGAALLTACLDHWGAMVRGNRELEGMREIHDQAMNRRLCMDQSDSTHEDIDSEICSQPETEEDSMHNRRKKQRSWREGKRNLPHLNAKERNERDTLDPEIEGDTSRQQNSNRQERTGEVEGTERRDKHEQREQQAGSWSGDRRKKKDEAKEAGRAPHVFVSTHLLQVFDHLLYPDTVRCLVLEGVVEDEGGQVVPLYQVAEGRATASYATAVAALAGVPQHVVTRASQVCECIRTGQLPPRWSLLEDEGETRKCRAVVSILLSHLSSQQPLLTILQEIKKYSASSTPLFSPDQYSSPLFGRKERMDVVDERVYELNEERLEKLLQQVEGDSDISRTFQYIFQDILQDTAGEQLQEDGALQQRLSEIPQSDVSTEGNPTDVHQYNGTTEHISLMSPRICEEPTQEFIDVPQLMVINASQPMNIVQDKSINSSLNPYIPQTMSHASENVSQNICHDAIPADVKRSLKINVVEGRPSVTQITDSSDNDQHSNEVLHLHSDESQLKGGVDVHHRIVQLSHPNITQQHRSENLLQEPDTLLCTQTPQQEQEVLSNSHENKNLSLDLEGSVGSRVSAVPVAFSSAVLINPAPPVESPPTTAPKFSPLRSIPPKSLLTASPKNYHPQTTSSILTTPVDSIFPIASTSLSAIIPDIKIVKVKSKRKKDHILRAAAKVFKAFGEPPRKEKPMSLVPYSPTSSITTSPPISLPVRKMEAKNDYETVQKLNVFDKYIQRMTVSQNDKDGCQKCDYKKADLGKDSFSCNQEKREEEPQLSQKQRKVRSVDKNSKIFASQASNLRLRLDSSDNSEECISLSHGLDDSHSKDSKEYTSNSSDDELKHSSLESSCVSDKSVLSCVSEKSSHLVRQYARRFMAQSSLSREYVPVKLPK</sequence>
<feature type="region of interest" description="Disordered" evidence="5">
    <location>
        <begin position="95"/>
        <end position="151"/>
    </location>
</feature>
<feature type="region of interest" description="Disordered" evidence="5">
    <location>
        <begin position="1742"/>
        <end position="1761"/>
    </location>
</feature>
<feature type="region of interest" description="Disordered" evidence="5">
    <location>
        <begin position="168"/>
        <end position="220"/>
    </location>
</feature>
<evidence type="ECO:0000256" key="2">
    <source>
        <dbReference type="ARBA" id="ARBA00022741"/>
    </source>
</evidence>
<evidence type="ECO:0000313" key="8">
    <source>
        <dbReference type="Proteomes" id="UP001292094"/>
    </source>
</evidence>
<feature type="region of interest" description="Disordered" evidence="5">
    <location>
        <begin position="263"/>
        <end position="291"/>
    </location>
</feature>
<dbReference type="PROSITE" id="PS00486">
    <property type="entry name" value="DNA_MISMATCH_REPAIR_2"/>
    <property type="match status" value="1"/>
</dbReference>
<feature type="compositionally biased region" description="Low complexity" evidence="5">
    <location>
        <begin position="1675"/>
        <end position="1685"/>
    </location>
</feature>
<dbReference type="Pfam" id="PF05192">
    <property type="entry name" value="MutS_III"/>
    <property type="match status" value="1"/>
</dbReference>
<feature type="region of interest" description="Disordered" evidence="5">
    <location>
        <begin position="390"/>
        <end position="422"/>
    </location>
</feature>
<accession>A0AAE1PUZ7</accession>
<gene>
    <name evidence="7" type="ORF">Pmani_013532</name>
</gene>
<feature type="compositionally biased region" description="Low complexity" evidence="5">
    <location>
        <begin position="95"/>
        <end position="105"/>
    </location>
</feature>
<feature type="compositionally biased region" description="Basic and acidic residues" evidence="5">
    <location>
        <begin position="1060"/>
        <end position="1082"/>
    </location>
</feature>
<dbReference type="EMBL" id="JAWZYT010001127">
    <property type="protein sequence ID" value="KAK4315226.1"/>
    <property type="molecule type" value="Genomic_DNA"/>
</dbReference>
<evidence type="ECO:0000313" key="7">
    <source>
        <dbReference type="EMBL" id="KAK4315226.1"/>
    </source>
</evidence>
<evidence type="ECO:0000256" key="4">
    <source>
        <dbReference type="ARBA" id="ARBA00023125"/>
    </source>
</evidence>
<comment type="caution">
    <text evidence="7">The sequence shown here is derived from an EMBL/GenBank/DDBJ whole genome shotgun (WGS) entry which is preliminary data.</text>
</comment>
<keyword evidence="3" id="KW-0067">ATP-binding</keyword>
<dbReference type="PANTHER" id="PTHR11361:SF20">
    <property type="entry name" value="MUTS PROTEIN HOMOLOG 5"/>
    <property type="match status" value="1"/>
</dbReference>
<dbReference type="Pfam" id="PF00488">
    <property type="entry name" value="MutS_V"/>
    <property type="match status" value="1"/>
</dbReference>
<dbReference type="GO" id="GO:0005524">
    <property type="term" value="F:ATP binding"/>
    <property type="evidence" value="ECO:0007669"/>
    <property type="project" value="UniProtKB-KW"/>
</dbReference>
<feature type="compositionally biased region" description="Basic and acidic residues" evidence="5">
    <location>
        <begin position="1098"/>
        <end position="1118"/>
    </location>
</feature>
<keyword evidence="2" id="KW-0547">Nucleotide-binding</keyword>
<dbReference type="InterPro" id="IPR007696">
    <property type="entry name" value="DNA_mismatch_repair_MutS_core"/>
</dbReference>
<dbReference type="InterPro" id="IPR036187">
    <property type="entry name" value="DNA_mismatch_repair_MutS_sf"/>
</dbReference>
<evidence type="ECO:0000256" key="1">
    <source>
        <dbReference type="ARBA" id="ARBA00006271"/>
    </source>
</evidence>
<dbReference type="SMART" id="SM00534">
    <property type="entry name" value="MUTSac"/>
    <property type="match status" value="1"/>
</dbReference>
<comment type="similarity">
    <text evidence="1">Belongs to the DNA mismatch repair MutS family.</text>
</comment>
<protein>
    <recommendedName>
        <fullName evidence="6">DNA mismatch repair proteins mutS family domain-containing protein</fullName>
    </recommendedName>
</protein>
<feature type="region of interest" description="Disordered" evidence="5">
    <location>
        <begin position="1793"/>
        <end position="1820"/>
    </location>
</feature>
<feature type="region of interest" description="Disordered" evidence="5">
    <location>
        <begin position="1666"/>
        <end position="1686"/>
    </location>
</feature>
<feature type="compositionally biased region" description="Basic and acidic residues" evidence="5">
    <location>
        <begin position="1796"/>
        <end position="1807"/>
    </location>
</feature>
<dbReference type="Gene3D" id="1.10.1420.10">
    <property type="match status" value="1"/>
</dbReference>
<keyword evidence="8" id="KW-1185">Reference proteome</keyword>
<dbReference type="SMART" id="SM00533">
    <property type="entry name" value="MUTSd"/>
    <property type="match status" value="1"/>
</dbReference>
<proteinExistence type="inferred from homology"/>
<dbReference type="InterPro" id="IPR045076">
    <property type="entry name" value="MutS"/>
</dbReference>
<feature type="compositionally biased region" description="Gly residues" evidence="5">
    <location>
        <begin position="140"/>
        <end position="150"/>
    </location>
</feature>
<dbReference type="GO" id="GO:0006298">
    <property type="term" value="P:mismatch repair"/>
    <property type="evidence" value="ECO:0007669"/>
    <property type="project" value="InterPro"/>
</dbReference>
<dbReference type="PANTHER" id="PTHR11361">
    <property type="entry name" value="DNA MISMATCH REPAIR PROTEIN MUTS FAMILY MEMBER"/>
    <property type="match status" value="1"/>
</dbReference>
<dbReference type="GO" id="GO:0140664">
    <property type="term" value="F:ATP-dependent DNA damage sensor activity"/>
    <property type="evidence" value="ECO:0007669"/>
    <property type="project" value="InterPro"/>
</dbReference>
<dbReference type="GO" id="GO:0051026">
    <property type="term" value="P:chiasma assembly"/>
    <property type="evidence" value="ECO:0007669"/>
    <property type="project" value="TreeGrafter"/>
</dbReference>
<feature type="compositionally biased region" description="Low complexity" evidence="5">
    <location>
        <begin position="182"/>
        <end position="196"/>
    </location>
</feature>
<feature type="compositionally biased region" description="Basic and acidic residues" evidence="5">
    <location>
        <begin position="400"/>
        <end position="414"/>
    </location>
</feature>
<dbReference type="GO" id="GO:0005634">
    <property type="term" value="C:nucleus"/>
    <property type="evidence" value="ECO:0007669"/>
    <property type="project" value="TreeGrafter"/>
</dbReference>
<dbReference type="SUPFAM" id="SSF52540">
    <property type="entry name" value="P-loop containing nucleoside triphosphate hydrolases"/>
    <property type="match status" value="1"/>
</dbReference>
<evidence type="ECO:0000256" key="5">
    <source>
        <dbReference type="SAM" id="MobiDB-lite"/>
    </source>
</evidence>
<dbReference type="SUPFAM" id="SSF48334">
    <property type="entry name" value="DNA repair protein MutS, domain III"/>
    <property type="match status" value="1"/>
</dbReference>
<reference evidence="7" key="1">
    <citation type="submission" date="2023-11" db="EMBL/GenBank/DDBJ databases">
        <title>Genome assemblies of two species of porcelain crab, Petrolisthes cinctipes and Petrolisthes manimaculis (Anomura: Porcellanidae).</title>
        <authorList>
            <person name="Angst P."/>
        </authorList>
    </citation>
    <scope>NUCLEOTIDE SEQUENCE</scope>
    <source>
        <strain evidence="7">PB745_02</strain>
        <tissue evidence="7">Gill</tissue>
    </source>
</reference>
<dbReference type="Gene3D" id="3.40.50.300">
    <property type="entry name" value="P-loop containing nucleotide triphosphate hydrolases"/>
    <property type="match status" value="2"/>
</dbReference>
<evidence type="ECO:0000256" key="3">
    <source>
        <dbReference type="ARBA" id="ARBA00022840"/>
    </source>
</evidence>
<dbReference type="GO" id="GO:0030983">
    <property type="term" value="F:mismatched DNA binding"/>
    <property type="evidence" value="ECO:0007669"/>
    <property type="project" value="InterPro"/>
</dbReference>
<dbReference type="InterPro" id="IPR000432">
    <property type="entry name" value="DNA_mismatch_repair_MutS_C"/>
</dbReference>
<feature type="compositionally biased region" description="Low complexity" evidence="5">
    <location>
        <begin position="205"/>
        <end position="220"/>
    </location>
</feature>
<feature type="domain" description="DNA mismatch repair proteins mutS family" evidence="6">
    <location>
        <begin position="972"/>
        <end position="988"/>
    </location>
</feature>
<name>A0AAE1PUZ7_9EUCA</name>
<dbReference type="InterPro" id="IPR027417">
    <property type="entry name" value="P-loop_NTPase"/>
</dbReference>
<evidence type="ECO:0000259" key="6">
    <source>
        <dbReference type="PROSITE" id="PS00486"/>
    </source>
</evidence>
<organism evidence="7 8">
    <name type="scientific">Petrolisthes manimaculis</name>
    <dbReference type="NCBI Taxonomy" id="1843537"/>
    <lineage>
        <taxon>Eukaryota</taxon>
        <taxon>Metazoa</taxon>
        <taxon>Ecdysozoa</taxon>
        <taxon>Arthropoda</taxon>
        <taxon>Crustacea</taxon>
        <taxon>Multicrustacea</taxon>
        <taxon>Malacostraca</taxon>
        <taxon>Eumalacostraca</taxon>
        <taxon>Eucarida</taxon>
        <taxon>Decapoda</taxon>
        <taxon>Pleocyemata</taxon>
        <taxon>Anomura</taxon>
        <taxon>Galatheoidea</taxon>
        <taxon>Porcellanidae</taxon>
        <taxon>Petrolisthes</taxon>
    </lineage>
</organism>
<keyword evidence="4" id="KW-0238">DNA-binding</keyword>
<dbReference type="Proteomes" id="UP001292094">
    <property type="component" value="Unassembled WGS sequence"/>
</dbReference>
<feature type="region of interest" description="Disordered" evidence="5">
    <location>
        <begin position="1028"/>
        <end position="1138"/>
    </location>
</feature>
<feature type="compositionally biased region" description="Polar residues" evidence="5">
    <location>
        <begin position="280"/>
        <end position="289"/>
    </location>
</feature>